<keyword evidence="3" id="KW-0540">Nuclease</keyword>
<name>B8I851_RUMCH</name>
<sequence>MDIEVWRDIPGYEGEYQVSSEGRVKSLKRKVMSRNWYTSQPFLRTVPERILKPGRYCKAGHQSVVLRRGSNGIPVHQLVMKAFVGEPPEGTEVLHINGNPQDNRLSNLRYGTRTDNILDVYRQGKSWRKLSIEDVYDIRFRLICGFTGKEIADKYKVSPTTISRIKVGRLYSWLK</sequence>
<dbReference type="OrthoDB" id="6631788at2"/>
<dbReference type="KEGG" id="cce:Ccel_2857"/>
<evidence type="ECO:0000259" key="2">
    <source>
        <dbReference type="Pfam" id="PF13392"/>
    </source>
</evidence>
<dbReference type="InterPro" id="IPR044925">
    <property type="entry name" value="His-Me_finger_sf"/>
</dbReference>
<dbReference type="InterPro" id="IPR003615">
    <property type="entry name" value="HNH_nuc"/>
</dbReference>
<proteinExistence type="predicted"/>
<dbReference type="EMBL" id="CP001348">
    <property type="protein sequence ID" value="ACL77151.1"/>
    <property type="molecule type" value="Genomic_DNA"/>
</dbReference>
<feature type="domain" description="HNH nuclease" evidence="2">
    <location>
        <begin position="75"/>
        <end position="116"/>
    </location>
</feature>
<dbReference type="Proteomes" id="UP000001349">
    <property type="component" value="Chromosome"/>
</dbReference>
<evidence type="ECO:0000313" key="3">
    <source>
        <dbReference type="EMBL" id="ACL77151.1"/>
    </source>
</evidence>
<dbReference type="Gene3D" id="3.90.75.20">
    <property type="match status" value="1"/>
</dbReference>
<dbReference type="Pfam" id="PF07463">
    <property type="entry name" value="NUMOD4"/>
    <property type="match status" value="1"/>
</dbReference>
<dbReference type="RefSeq" id="WP_015926220.1">
    <property type="nucleotide sequence ID" value="NC_011898.1"/>
</dbReference>
<dbReference type="SUPFAM" id="SSF54060">
    <property type="entry name" value="His-Me finger endonucleases"/>
    <property type="match status" value="1"/>
</dbReference>
<dbReference type="AlphaFoldDB" id="B8I851"/>
<keyword evidence="4" id="KW-1185">Reference proteome</keyword>
<dbReference type="InterPro" id="IPR010902">
    <property type="entry name" value="NUMOD4"/>
</dbReference>
<reference evidence="3 4" key="1">
    <citation type="submission" date="2009-01" db="EMBL/GenBank/DDBJ databases">
        <title>Complete sequence of Clostridium cellulolyticum H10.</title>
        <authorList>
            <consortium name="US DOE Joint Genome Institute"/>
            <person name="Lucas S."/>
            <person name="Copeland A."/>
            <person name="Lapidus A."/>
            <person name="Glavina del Rio T."/>
            <person name="Dalin E."/>
            <person name="Tice H."/>
            <person name="Bruce D."/>
            <person name="Goodwin L."/>
            <person name="Pitluck S."/>
            <person name="Chertkov O."/>
            <person name="Saunders E."/>
            <person name="Brettin T."/>
            <person name="Detter J.C."/>
            <person name="Han C."/>
            <person name="Larimer F."/>
            <person name="Land M."/>
            <person name="Hauser L."/>
            <person name="Kyrpides N."/>
            <person name="Ivanova N."/>
            <person name="Zhou J."/>
            <person name="Richardson P."/>
        </authorList>
    </citation>
    <scope>NUCLEOTIDE SEQUENCE [LARGE SCALE GENOMIC DNA]</scope>
    <source>
        <strain evidence="4">ATCC 35319 / DSM 5812 / JCM 6584 / H10</strain>
    </source>
</reference>
<accession>B8I851</accession>
<feature type="domain" description="NUMOD4" evidence="1">
    <location>
        <begin position="4"/>
        <end position="54"/>
    </location>
</feature>
<organism evidence="3 4">
    <name type="scientific">Ruminiclostridium cellulolyticum (strain ATCC 35319 / DSM 5812 / JCM 6584 / H10)</name>
    <name type="common">Clostridium cellulolyticum</name>
    <dbReference type="NCBI Taxonomy" id="394503"/>
    <lineage>
        <taxon>Bacteria</taxon>
        <taxon>Bacillati</taxon>
        <taxon>Bacillota</taxon>
        <taxon>Clostridia</taxon>
        <taxon>Eubacteriales</taxon>
        <taxon>Oscillospiraceae</taxon>
        <taxon>Ruminiclostridium</taxon>
    </lineage>
</organism>
<keyword evidence="3" id="KW-0255">Endonuclease</keyword>
<dbReference type="STRING" id="394503.Ccel_2857"/>
<protein>
    <submittedName>
        <fullName evidence="3">HNH endonuclease</fullName>
    </submittedName>
</protein>
<dbReference type="GO" id="GO:0016788">
    <property type="term" value="F:hydrolase activity, acting on ester bonds"/>
    <property type="evidence" value="ECO:0007669"/>
    <property type="project" value="InterPro"/>
</dbReference>
<dbReference type="Pfam" id="PF13392">
    <property type="entry name" value="HNH_3"/>
    <property type="match status" value="1"/>
</dbReference>
<evidence type="ECO:0000313" key="4">
    <source>
        <dbReference type="Proteomes" id="UP000001349"/>
    </source>
</evidence>
<dbReference type="GO" id="GO:0004519">
    <property type="term" value="F:endonuclease activity"/>
    <property type="evidence" value="ECO:0007669"/>
    <property type="project" value="UniProtKB-KW"/>
</dbReference>
<keyword evidence="3" id="KW-0378">Hydrolase</keyword>
<evidence type="ECO:0000259" key="1">
    <source>
        <dbReference type="Pfam" id="PF07463"/>
    </source>
</evidence>
<dbReference type="eggNOG" id="ENOG5030IP0">
    <property type="taxonomic scope" value="Bacteria"/>
</dbReference>
<dbReference type="HOGENOM" id="CLU_099810_3_1_9"/>
<gene>
    <name evidence="3" type="ordered locus">Ccel_2857</name>
</gene>